<dbReference type="EMBL" id="JWHT01000063">
    <property type="protein sequence ID" value="KIU20163.1"/>
    <property type="molecule type" value="Genomic_DNA"/>
</dbReference>
<dbReference type="Proteomes" id="UP000032289">
    <property type="component" value="Unassembled WGS sequence"/>
</dbReference>
<organism evidence="2 3">
    <name type="scientific">Weissella cibaria</name>
    <dbReference type="NCBI Taxonomy" id="137591"/>
    <lineage>
        <taxon>Bacteria</taxon>
        <taxon>Bacillati</taxon>
        <taxon>Bacillota</taxon>
        <taxon>Bacilli</taxon>
        <taxon>Lactobacillales</taxon>
        <taxon>Lactobacillaceae</taxon>
        <taxon>Weissella</taxon>
    </lineage>
</organism>
<feature type="transmembrane region" description="Helical" evidence="1">
    <location>
        <begin position="6"/>
        <end position="28"/>
    </location>
</feature>
<evidence type="ECO:0000313" key="3">
    <source>
        <dbReference type="Proteomes" id="UP000032289"/>
    </source>
</evidence>
<dbReference type="RefSeq" id="WP_152619260.1">
    <property type="nucleotide sequence ID" value="NZ_JWHT01000063.1"/>
</dbReference>
<proteinExistence type="predicted"/>
<evidence type="ECO:0000256" key="1">
    <source>
        <dbReference type="SAM" id="Phobius"/>
    </source>
</evidence>
<reference evidence="2 3" key="1">
    <citation type="journal article" date="2015" name="Microbiology (Mosc.)">
        <title>Genomics of the Weissella cibaria species with an examination of its metabolic traits.</title>
        <authorList>
            <person name="Lynch K.M."/>
            <person name="Lucid A."/>
            <person name="Arendt E.K."/>
            <person name="Sleator R.D."/>
            <person name="Lucey B."/>
            <person name="Coffey A."/>
        </authorList>
    </citation>
    <scope>NUCLEOTIDE SEQUENCE [LARGE SCALE GENOMIC DNA]</scope>
    <source>
        <strain evidence="2 3">AB3b</strain>
    </source>
</reference>
<dbReference type="AlphaFoldDB" id="A0A0D1JFG6"/>
<evidence type="ECO:0008006" key="4">
    <source>
        <dbReference type="Google" id="ProtNLM"/>
    </source>
</evidence>
<dbReference type="PATRIC" id="fig|137591.24.peg.2192"/>
<evidence type="ECO:0000313" key="2">
    <source>
        <dbReference type="EMBL" id="KIU20163.1"/>
    </source>
</evidence>
<name>A0A0D1JFG6_9LACO</name>
<keyword evidence="1" id="KW-0472">Membrane</keyword>
<accession>A0A0D1JFG6</accession>
<comment type="caution">
    <text evidence="2">The sequence shown here is derived from an EMBL/GenBank/DDBJ whole genome shotgun (WGS) entry which is preliminary data.</text>
</comment>
<keyword evidence="1" id="KW-1133">Transmembrane helix</keyword>
<protein>
    <recommendedName>
        <fullName evidence="4">Prepilin-type N-terminal cleavage/methylation domain-containing protein</fullName>
    </recommendedName>
</protein>
<sequence>MVKRKAFTLAETLVALSIIIMFGSLITIGTRMMRQTQTQAVQTMTTQHVLRALIILESPDAAYQLVTCHADVVRLRSQTKQQEYLLLVKRQRLVVTTMQSGQIVLLNQVKQAKFQRLSDRRIGITIFCTTGQKVYEEVTLY</sequence>
<keyword evidence="1" id="KW-0812">Transmembrane</keyword>
<gene>
    <name evidence="2" type="ORF">ab3b_02242</name>
</gene>